<evidence type="ECO:0000313" key="1">
    <source>
        <dbReference type="EMBL" id="KAG5604964.1"/>
    </source>
</evidence>
<evidence type="ECO:0000313" key="2">
    <source>
        <dbReference type="Proteomes" id="UP000824120"/>
    </source>
</evidence>
<sequence length="110" mass="12302">MYNTWPSIVQFLENCIPLINNTVVMWKFPEGESYKCNSDGSSLGSNDFCIRNGQGESIYAETCKTEFSSALQDDVKGFKGGLLYCLGHNLLPLIIETDLVTIKKILDGIW</sequence>
<comment type="caution">
    <text evidence="1">The sequence shown here is derived from an EMBL/GenBank/DDBJ whole genome shotgun (WGS) entry which is preliminary data.</text>
</comment>
<proteinExistence type="predicted"/>
<dbReference type="AlphaFoldDB" id="A0A9J5Z0S0"/>
<gene>
    <name evidence="1" type="ORF">H5410_026456</name>
</gene>
<organism evidence="1 2">
    <name type="scientific">Solanum commersonii</name>
    <name type="common">Commerson's wild potato</name>
    <name type="synonym">Commerson's nightshade</name>
    <dbReference type="NCBI Taxonomy" id="4109"/>
    <lineage>
        <taxon>Eukaryota</taxon>
        <taxon>Viridiplantae</taxon>
        <taxon>Streptophyta</taxon>
        <taxon>Embryophyta</taxon>
        <taxon>Tracheophyta</taxon>
        <taxon>Spermatophyta</taxon>
        <taxon>Magnoliopsida</taxon>
        <taxon>eudicotyledons</taxon>
        <taxon>Gunneridae</taxon>
        <taxon>Pentapetalae</taxon>
        <taxon>asterids</taxon>
        <taxon>lamiids</taxon>
        <taxon>Solanales</taxon>
        <taxon>Solanaceae</taxon>
        <taxon>Solanoideae</taxon>
        <taxon>Solaneae</taxon>
        <taxon>Solanum</taxon>
    </lineage>
</organism>
<dbReference type="Proteomes" id="UP000824120">
    <property type="component" value="Chromosome 5"/>
</dbReference>
<name>A0A9J5Z0S0_SOLCO</name>
<keyword evidence="2" id="KW-1185">Reference proteome</keyword>
<evidence type="ECO:0008006" key="3">
    <source>
        <dbReference type="Google" id="ProtNLM"/>
    </source>
</evidence>
<dbReference type="OrthoDB" id="1298337at2759"/>
<dbReference type="EMBL" id="JACXVP010000005">
    <property type="protein sequence ID" value="KAG5604964.1"/>
    <property type="molecule type" value="Genomic_DNA"/>
</dbReference>
<protein>
    <recommendedName>
        <fullName evidence="3">RNase H type-1 domain-containing protein</fullName>
    </recommendedName>
</protein>
<accession>A0A9J5Z0S0</accession>
<reference evidence="1 2" key="1">
    <citation type="submission" date="2020-09" db="EMBL/GenBank/DDBJ databases">
        <title>De no assembly of potato wild relative species, Solanum commersonii.</title>
        <authorList>
            <person name="Cho K."/>
        </authorList>
    </citation>
    <scope>NUCLEOTIDE SEQUENCE [LARGE SCALE GENOMIC DNA]</scope>
    <source>
        <strain evidence="1">LZ3.2</strain>
        <tissue evidence="1">Leaf</tissue>
    </source>
</reference>